<keyword evidence="2" id="KW-1185">Reference proteome</keyword>
<dbReference type="KEGG" id="slom:PXH66_00505"/>
<accession>A0AAF0CIF2</accession>
<gene>
    <name evidence="1" type="ORF">PXH66_00505</name>
</gene>
<dbReference type="RefSeq" id="WP_330929274.1">
    <property type="nucleotide sequence ID" value="NZ_CP119075.1"/>
</dbReference>
<reference evidence="1" key="1">
    <citation type="submission" date="2023-03" db="EMBL/GenBank/DDBJ databases">
        <title>Lomoglobus Profundus gen. nov., sp. nov., a novel member of the phylum Verrucomicrobia, isolated from deep-marine sediment of South China Sea.</title>
        <authorList>
            <person name="Ahmad T."/>
            <person name="Ishaq S.E."/>
            <person name="Wang F."/>
        </authorList>
    </citation>
    <scope>NUCLEOTIDE SEQUENCE</scope>
    <source>
        <strain evidence="1">LMO-M01</strain>
    </source>
</reference>
<proteinExistence type="predicted"/>
<dbReference type="Gene3D" id="1.25.40.10">
    <property type="entry name" value="Tetratricopeptide repeat domain"/>
    <property type="match status" value="1"/>
</dbReference>
<dbReference type="InterPro" id="IPR011990">
    <property type="entry name" value="TPR-like_helical_dom_sf"/>
</dbReference>
<evidence type="ECO:0008006" key="3">
    <source>
        <dbReference type="Google" id="ProtNLM"/>
    </source>
</evidence>
<dbReference type="EMBL" id="CP119075">
    <property type="protein sequence ID" value="WED65327.1"/>
    <property type="molecule type" value="Genomic_DNA"/>
</dbReference>
<evidence type="ECO:0000313" key="2">
    <source>
        <dbReference type="Proteomes" id="UP001218638"/>
    </source>
</evidence>
<organism evidence="1 2">
    <name type="scientific">Synoicihabitans lomoniglobus</name>
    <dbReference type="NCBI Taxonomy" id="2909285"/>
    <lineage>
        <taxon>Bacteria</taxon>
        <taxon>Pseudomonadati</taxon>
        <taxon>Verrucomicrobiota</taxon>
        <taxon>Opitutia</taxon>
        <taxon>Opitutales</taxon>
        <taxon>Opitutaceae</taxon>
        <taxon>Synoicihabitans</taxon>
    </lineage>
</organism>
<dbReference type="SUPFAM" id="SSF48452">
    <property type="entry name" value="TPR-like"/>
    <property type="match status" value="1"/>
</dbReference>
<dbReference type="Proteomes" id="UP001218638">
    <property type="component" value="Chromosome"/>
</dbReference>
<dbReference type="AlphaFoldDB" id="A0AAF0CIF2"/>
<protein>
    <recommendedName>
        <fullName evidence="3">Tetratricopeptide repeat protein</fullName>
    </recommendedName>
</protein>
<evidence type="ECO:0000313" key="1">
    <source>
        <dbReference type="EMBL" id="WED65327.1"/>
    </source>
</evidence>
<sequence>MSNLLRTAFFLGTMLLGISGVRAADWIKLEAEDVTVMSDGRRSSVVEFAKDYVAFRTAAHEFFGRPGMARPKSLIILHTRGRDFRDYVATSQKNRDLFSFSTEVDGRAVSAMTRSSNWEHTFRLATEFDTIWLMRRYGWALPTWMSQGSGAVMSTAYVDRDAKVVVGKSTTLAHKWKSGHMIPWERFFNIGRGSAEYKGDKNQGAFHAQAWGLMHWLLLRDDAGPQRFQALAEELKERSWLEAVVEVGGVPIDDLNKTLRRHVRSRLPTRSFPFDAEAVERSFVITALDRAELLAAQSDVAAASGEASRADLLYFEAAGLAPNLPAVLEAGARRLRRLGEWDSAIDKYKAAIAAGTTNANAYVEVAEWRLNRSSSQMGGGIPAVMEPATAEVRRALELSPGLGEAYRLLGRLAYLAPEPDPTVLAELSQRVGPDFWGIQARFYRGLLLNRLGRTQAAVLEMEIVLSQAEAGSQTAENAQSQLQRIQLAPLRADVDQAYQDGDYEKAWALIDAWEASPANRPEHAAEILTMRHRINDRKKVVEQRALDREMRELNRLLKAKQYRYAQEKARGLLQTEHSETLQLAFTRLANQVDAIATMQLVRATNADGQWAETIELAETYLEQAPPDQKYRDQIEAGLAEARQNLANAPTSN</sequence>
<name>A0AAF0CIF2_9BACT</name>